<dbReference type="RefSeq" id="XP_018740597.1">
    <property type="nucleotide sequence ID" value="XM_018883881.1"/>
</dbReference>
<proteinExistence type="inferred from homology"/>
<evidence type="ECO:0000313" key="6">
    <source>
        <dbReference type="Proteomes" id="UP000186303"/>
    </source>
</evidence>
<dbReference type="KEGG" id="msym:MSY001_2049"/>
<dbReference type="STRING" id="1230383.M5ENQ9"/>
<reference evidence="6" key="1">
    <citation type="journal article" date="2017" name="Nucleic Acids Res.">
        <title>Proteogenomics produces comprehensive and highly accurate protein-coding gene annotation in a complete genome assembly of Malassezia sympodialis.</title>
        <authorList>
            <person name="Zhu Y."/>
            <person name="Engstroem P.G."/>
            <person name="Tellgren-Roth C."/>
            <person name="Baudo C.D."/>
            <person name="Kennell J.C."/>
            <person name="Sun S."/>
            <person name="Billmyre R.B."/>
            <person name="Schroeder M.S."/>
            <person name="Andersson A."/>
            <person name="Holm T."/>
            <person name="Sigurgeirsson B."/>
            <person name="Wu G."/>
            <person name="Sankaranarayanan S.R."/>
            <person name="Siddharthan R."/>
            <person name="Sanyal K."/>
            <person name="Lundeberg J."/>
            <person name="Nystedt B."/>
            <person name="Boekhout T."/>
            <person name="Dawson T.L. Jr."/>
            <person name="Heitman J."/>
            <person name="Scheynius A."/>
            <person name="Lehtioe J."/>
        </authorList>
    </citation>
    <scope>NUCLEOTIDE SEQUENCE [LARGE SCALE GENOMIC DNA]</scope>
    <source>
        <strain evidence="6">ATCC 42132</strain>
    </source>
</reference>
<gene>
    <name evidence="5" type="ORF">MSYG_2978</name>
</gene>
<keyword evidence="2" id="KW-0479">Metal-binding</keyword>
<accession>M5ENQ9</accession>
<dbReference type="PANTHER" id="PTHR13848">
    <property type="entry name" value="PROTEIN YIPPEE-LIKE CG15309-RELATED"/>
    <property type="match status" value="1"/>
</dbReference>
<dbReference type="VEuPathDB" id="FungiDB:MSYG_2978"/>
<evidence type="ECO:0000313" key="5">
    <source>
        <dbReference type="EMBL" id="SHO78631.1"/>
    </source>
</evidence>
<dbReference type="InterPro" id="IPR039058">
    <property type="entry name" value="Yippee_fam"/>
</dbReference>
<organism evidence="5 6">
    <name type="scientific">Malassezia sympodialis (strain ATCC 42132)</name>
    <name type="common">Atopic eczema-associated yeast</name>
    <dbReference type="NCBI Taxonomy" id="1230383"/>
    <lineage>
        <taxon>Eukaryota</taxon>
        <taxon>Fungi</taxon>
        <taxon>Dikarya</taxon>
        <taxon>Basidiomycota</taxon>
        <taxon>Ustilaginomycotina</taxon>
        <taxon>Malasseziomycetes</taxon>
        <taxon>Malasseziales</taxon>
        <taxon>Malasseziaceae</taxon>
        <taxon>Malassezia</taxon>
    </lineage>
</organism>
<keyword evidence="3" id="KW-0862">Zinc</keyword>
<evidence type="ECO:0000256" key="2">
    <source>
        <dbReference type="ARBA" id="ARBA00022723"/>
    </source>
</evidence>
<evidence type="ECO:0000256" key="3">
    <source>
        <dbReference type="ARBA" id="ARBA00022833"/>
    </source>
</evidence>
<dbReference type="GO" id="GO:0046872">
    <property type="term" value="F:metal ion binding"/>
    <property type="evidence" value="ECO:0007669"/>
    <property type="project" value="UniProtKB-KW"/>
</dbReference>
<dbReference type="AlphaFoldDB" id="M5ENQ9"/>
<comment type="similarity">
    <text evidence="1 4">Belongs to the yippee family.</text>
</comment>
<dbReference type="EMBL" id="LT671824">
    <property type="protein sequence ID" value="SHO78631.1"/>
    <property type="molecule type" value="Genomic_DNA"/>
</dbReference>
<dbReference type="Pfam" id="PF03226">
    <property type="entry name" value="Yippee-Mis18"/>
    <property type="match status" value="1"/>
</dbReference>
<sequence>MGWNQRVYLNSAQIYVCKNCKTHLATEANVISKDFSGKLGEAYLMWQVVNSEEDEFEEREMRTGKHVVCDIYCSRCRNYVGWKYCYAFLSSERYKEGKYLLEAARLTRSGYDRDDD</sequence>
<dbReference type="HOGENOM" id="CLU_043857_3_2_1"/>
<dbReference type="InterPro" id="IPR034751">
    <property type="entry name" value="Yippee"/>
</dbReference>
<evidence type="ECO:0000256" key="4">
    <source>
        <dbReference type="RuleBase" id="RU110713"/>
    </source>
</evidence>
<evidence type="ECO:0000256" key="1">
    <source>
        <dbReference type="ARBA" id="ARBA00005613"/>
    </source>
</evidence>
<dbReference type="InterPro" id="IPR004910">
    <property type="entry name" value="Yippee/Mis18/Cereblon"/>
</dbReference>
<dbReference type="OMA" id="HLAFKGH"/>
<keyword evidence="6" id="KW-1185">Reference proteome</keyword>
<name>M5ENQ9_MALS4</name>
<dbReference type="OrthoDB" id="6407410at2759"/>
<dbReference type="PROSITE" id="PS51792">
    <property type="entry name" value="YIPPEE"/>
    <property type="match status" value="1"/>
</dbReference>
<dbReference type="Proteomes" id="UP000186303">
    <property type="component" value="Chromosome 4"/>
</dbReference>
<protein>
    <recommendedName>
        <fullName evidence="4">Protein yippee-like</fullName>
    </recommendedName>
</protein>